<dbReference type="EMBL" id="AUWY01000058">
    <property type="protein sequence ID" value="EQB32738.1"/>
    <property type="molecule type" value="Genomic_DNA"/>
</dbReference>
<name>T0KHJ7_9SPHN</name>
<dbReference type="PATRIC" id="fig|1346791.3.peg.1503"/>
<reference evidence="1 2" key="1">
    <citation type="journal article" date="2013" name="Genome Announc.">
        <title>Draft Genome Sequence of Sphingobium ummariense Strain RL-3, a Hexachlorocyclohexane-Degrading Bacterium.</title>
        <authorList>
            <person name="Kohli P."/>
            <person name="Dua A."/>
            <person name="Sangwan N."/>
            <person name="Oldach P."/>
            <person name="Khurana J.P."/>
            <person name="Lal R."/>
        </authorList>
    </citation>
    <scope>NUCLEOTIDE SEQUENCE [LARGE SCALE GENOMIC DNA]</scope>
    <source>
        <strain evidence="1 2">RL-3</strain>
    </source>
</reference>
<evidence type="ECO:0000313" key="2">
    <source>
        <dbReference type="Proteomes" id="UP000015523"/>
    </source>
</evidence>
<dbReference type="Proteomes" id="UP000015523">
    <property type="component" value="Unassembled WGS sequence"/>
</dbReference>
<evidence type="ECO:0000313" key="1">
    <source>
        <dbReference type="EMBL" id="EQB32738.1"/>
    </source>
</evidence>
<keyword evidence="2" id="KW-1185">Reference proteome</keyword>
<dbReference type="AlphaFoldDB" id="T0KHJ7"/>
<proteinExistence type="predicted"/>
<comment type="caution">
    <text evidence="1">The sequence shown here is derived from an EMBL/GenBank/DDBJ whole genome shotgun (WGS) entry which is preliminary data.</text>
</comment>
<organism evidence="1 2">
    <name type="scientific">Sphingobium ummariense RL-3</name>
    <dbReference type="NCBI Taxonomy" id="1346791"/>
    <lineage>
        <taxon>Bacteria</taxon>
        <taxon>Pseudomonadati</taxon>
        <taxon>Pseudomonadota</taxon>
        <taxon>Alphaproteobacteria</taxon>
        <taxon>Sphingomonadales</taxon>
        <taxon>Sphingomonadaceae</taxon>
        <taxon>Sphingobium</taxon>
    </lineage>
</organism>
<dbReference type="eggNOG" id="COG1309">
    <property type="taxonomic scope" value="Bacteria"/>
</dbReference>
<accession>T0KHJ7</accession>
<gene>
    <name evidence="1" type="ORF">M529_07830</name>
</gene>
<dbReference type="RefSeq" id="WP_021317458.1">
    <property type="nucleotide sequence ID" value="NZ_AUWY01000058.1"/>
</dbReference>
<sequence>MRDHWGLDGAQIARACGWAMRTLLADLKARQGRPLDVDAPA</sequence>
<protein>
    <submittedName>
        <fullName evidence="1">Uncharacterized protein</fullName>
    </submittedName>
</protein>